<keyword evidence="4" id="KW-0833">Ubl conjugation pathway</keyword>
<evidence type="ECO:0000256" key="2">
    <source>
        <dbReference type="ARBA" id="ARBA00022553"/>
    </source>
</evidence>
<dbReference type="Proteomes" id="UP000094569">
    <property type="component" value="Unassembled WGS sequence"/>
</dbReference>
<feature type="domain" description="Ubiquitin-like protease family profile" evidence="7">
    <location>
        <begin position="280"/>
        <end position="486"/>
    </location>
</feature>
<evidence type="ECO:0000313" key="9">
    <source>
        <dbReference type="Proteomes" id="UP000094569"/>
    </source>
</evidence>
<dbReference type="AlphaFoldDB" id="A0A1E3BL34"/>
<protein>
    <recommendedName>
        <fullName evidence="7">Ubiquitin-like protease family profile domain-containing protein</fullName>
    </recommendedName>
</protein>
<dbReference type="GO" id="GO:0070139">
    <property type="term" value="F:SUMO-specific endopeptidase activity"/>
    <property type="evidence" value="ECO:0007669"/>
    <property type="project" value="TreeGrafter"/>
</dbReference>
<keyword evidence="3" id="KW-0645">Protease</keyword>
<evidence type="ECO:0000313" key="8">
    <source>
        <dbReference type="EMBL" id="ODM21096.1"/>
    </source>
</evidence>
<dbReference type="InterPro" id="IPR051947">
    <property type="entry name" value="Sentrin-specific_protease"/>
</dbReference>
<gene>
    <name evidence="8" type="ORF">SI65_04149</name>
</gene>
<dbReference type="EMBL" id="JXNT01000003">
    <property type="protein sequence ID" value="ODM21096.1"/>
    <property type="molecule type" value="Genomic_DNA"/>
</dbReference>
<dbReference type="InterPro" id="IPR003653">
    <property type="entry name" value="Peptidase_C48_C"/>
</dbReference>
<keyword evidence="9" id="KW-1185">Reference proteome</keyword>
<dbReference type="PROSITE" id="PS50600">
    <property type="entry name" value="ULP_PROTEASE"/>
    <property type="match status" value="1"/>
</dbReference>
<proteinExistence type="inferred from homology"/>
<dbReference type="InterPro" id="IPR038765">
    <property type="entry name" value="Papain-like_cys_pep_sf"/>
</dbReference>
<dbReference type="VEuPathDB" id="FungiDB:SI65_04149"/>
<evidence type="ECO:0000256" key="1">
    <source>
        <dbReference type="ARBA" id="ARBA00005234"/>
    </source>
</evidence>
<dbReference type="OrthoDB" id="442460at2759"/>
<evidence type="ECO:0000256" key="6">
    <source>
        <dbReference type="SAM" id="MobiDB-lite"/>
    </source>
</evidence>
<dbReference type="GO" id="GO:0016926">
    <property type="term" value="P:protein desumoylation"/>
    <property type="evidence" value="ECO:0007669"/>
    <property type="project" value="TreeGrafter"/>
</dbReference>
<dbReference type="SUPFAM" id="SSF54001">
    <property type="entry name" value="Cysteine proteinases"/>
    <property type="match status" value="1"/>
</dbReference>
<evidence type="ECO:0000256" key="5">
    <source>
        <dbReference type="ARBA" id="ARBA00022801"/>
    </source>
</evidence>
<keyword evidence="2" id="KW-0597">Phosphoprotein</keyword>
<organism evidence="8 9">
    <name type="scientific">Aspergillus cristatus</name>
    <name type="common">Chinese Fuzhuan brick tea-fermentation fungus</name>
    <name type="synonym">Eurotium cristatum</name>
    <dbReference type="NCBI Taxonomy" id="573508"/>
    <lineage>
        <taxon>Eukaryota</taxon>
        <taxon>Fungi</taxon>
        <taxon>Dikarya</taxon>
        <taxon>Ascomycota</taxon>
        <taxon>Pezizomycotina</taxon>
        <taxon>Eurotiomycetes</taxon>
        <taxon>Eurotiomycetidae</taxon>
        <taxon>Eurotiales</taxon>
        <taxon>Aspergillaceae</taxon>
        <taxon>Aspergillus</taxon>
        <taxon>Aspergillus subgen. Aspergillus</taxon>
    </lineage>
</organism>
<dbReference type="GO" id="GO:0006508">
    <property type="term" value="P:proteolysis"/>
    <property type="evidence" value="ECO:0007669"/>
    <property type="project" value="UniProtKB-KW"/>
</dbReference>
<evidence type="ECO:0000259" key="7">
    <source>
        <dbReference type="PROSITE" id="PS50600"/>
    </source>
</evidence>
<name>A0A1E3BL34_ASPCR</name>
<dbReference type="PANTHER" id="PTHR46896">
    <property type="entry name" value="SENTRIN-SPECIFIC PROTEASE"/>
    <property type="match status" value="1"/>
</dbReference>
<accession>A0A1E3BL34</accession>
<evidence type="ECO:0000256" key="4">
    <source>
        <dbReference type="ARBA" id="ARBA00022786"/>
    </source>
</evidence>
<dbReference type="GO" id="GO:0005737">
    <property type="term" value="C:cytoplasm"/>
    <property type="evidence" value="ECO:0007669"/>
    <property type="project" value="TreeGrafter"/>
</dbReference>
<feature type="region of interest" description="Disordered" evidence="6">
    <location>
        <begin position="160"/>
        <end position="195"/>
    </location>
</feature>
<dbReference type="STRING" id="573508.A0A1E3BL34"/>
<reference evidence="8 9" key="1">
    <citation type="journal article" date="2016" name="BMC Genomics">
        <title>Comparative genomic and transcriptomic analyses of the Fuzhuan brick tea-fermentation fungus Aspergillus cristatus.</title>
        <authorList>
            <person name="Ge Y."/>
            <person name="Wang Y."/>
            <person name="Liu Y."/>
            <person name="Tan Y."/>
            <person name="Ren X."/>
            <person name="Zhang X."/>
            <person name="Hyde K.D."/>
            <person name="Liu Y."/>
            <person name="Liu Z."/>
        </authorList>
    </citation>
    <scope>NUCLEOTIDE SEQUENCE [LARGE SCALE GENOMIC DNA]</scope>
    <source>
        <strain evidence="8 9">GZAAS20.1005</strain>
    </source>
</reference>
<sequence>MRHELDHRAMINKNCLRRGCGRATVALEELSQELSVKKQKLKDDNARATLYYKLIEECGPGDLATLGSGNNHAWEKILSLQDASFLVSFRHRQFPKVETAARELDFPIARLMIKALIACGWKYKELAGSKTRLLEQLSRFVDIQKLAQGEIIKIVNDIPHMPPREQRCSKSNGNKRKSTSPQPSTKKQRNSMKEQNVKFQYGENERMGDASCVLKYISTEGISEPASVPGIETTDCLKLPTSLQAESTTIISDDDNVEDNYGSNNGPQLLMYPYLGKKQAQVEAQDLKRLCNNKFLNDNLIGCYIRFLEDHLDRTNKEAANWVFFFNTYFYTTLTDRPNEGPINFKRVQNWTKGVDIFSHDYIVVPINESMHWYAAIICNLPYLQGVSKMAPRLNDMIESQNKANPYNDHPTAKVQDPVIITFDSLNGDRSHTVRKLRQYLAEEAKSKKGIGINTDLIAGLKAESLPMQSNFSDCAISAYVCAISLTTFAMNKNK</sequence>
<dbReference type="Pfam" id="PF02902">
    <property type="entry name" value="Peptidase_C48"/>
    <property type="match status" value="1"/>
</dbReference>
<dbReference type="Gene3D" id="3.40.395.10">
    <property type="entry name" value="Adenoviral Proteinase, Chain A"/>
    <property type="match status" value="1"/>
</dbReference>
<dbReference type="GO" id="GO:0005634">
    <property type="term" value="C:nucleus"/>
    <property type="evidence" value="ECO:0007669"/>
    <property type="project" value="TreeGrafter"/>
</dbReference>
<evidence type="ECO:0000256" key="3">
    <source>
        <dbReference type="ARBA" id="ARBA00022670"/>
    </source>
</evidence>
<comment type="similarity">
    <text evidence="1">Belongs to the peptidase C48 family.</text>
</comment>
<dbReference type="PANTHER" id="PTHR46896:SF3">
    <property type="entry name" value="FI06413P-RELATED"/>
    <property type="match status" value="1"/>
</dbReference>
<comment type="caution">
    <text evidence="8">The sequence shown here is derived from an EMBL/GenBank/DDBJ whole genome shotgun (WGS) entry which is preliminary data.</text>
</comment>
<keyword evidence="5" id="KW-0378">Hydrolase</keyword>